<reference evidence="3" key="1">
    <citation type="journal article" date="2006" name="PLoS Biol.">
        <title>Macronuclear genome sequence of the ciliate Tetrahymena thermophila, a model eukaryote.</title>
        <authorList>
            <person name="Eisen J.A."/>
            <person name="Coyne R.S."/>
            <person name="Wu M."/>
            <person name="Wu D."/>
            <person name="Thiagarajan M."/>
            <person name="Wortman J.R."/>
            <person name="Badger J.H."/>
            <person name="Ren Q."/>
            <person name="Amedeo P."/>
            <person name="Jones K.M."/>
            <person name="Tallon L.J."/>
            <person name="Delcher A.L."/>
            <person name="Salzberg S.L."/>
            <person name="Silva J.C."/>
            <person name="Haas B.J."/>
            <person name="Majoros W.H."/>
            <person name="Farzad M."/>
            <person name="Carlton J.M."/>
            <person name="Smith R.K. Jr."/>
            <person name="Garg J."/>
            <person name="Pearlman R.E."/>
            <person name="Karrer K.M."/>
            <person name="Sun L."/>
            <person name="Manning G."/>
            <person name="Elde N.C."/>
            <person name="Turkewitz A.P."/>
            <person name="Asai D.J."/>
            <person name="Wilkes D.E."/>
            <person name="Wang Y."/>
            <person name="Cai H."/>
            <person name="Collins K."/>
            <person name="Stewart B.A."/>
            <person name="Lee S.R."/>
            <person name="Wilamowska K."/>
            <person name="Weinberg Z."/>
            <person name="Ruzzo W.L."/>
            <person name="Wloga D."/>
            <person name="Gaertig J."/>
            <person name="Frankel J."/>
            <person name="Tsao C.-C."/>
            <person name="Gorovsky M.A."/>
            <person name="Keeling P.J."/>
            <person name="Waller R.F."/>
            <person name="Patron N.J."/>
            <person name="Cherry J.M."/>
            <person name="Stover N.A."/>
            <person name="Krieger C.J."/>
            <person name="del Toro C."/>
            <person name="Ryder H.F."/>
            <person name="Williamson S.C."/>
            <person name="Barbeau R.A."/>
            <person name="Hamilton E.P."/>
            <person name="Orias E."/>
        </authorList>
    </citation>
    <scope>NUCLEOTIDE SEQUENCE [LARGE SCALE GENOMIC DNA]</scope>
    <source>
        <strain evidence="3">SB210</strain>
    </source>
</reference>
<protein>
    <submittedName>
        <fullName evidence="2">Transmembrane protein, putative</fullName>
    </submittedName>
</protein>
<dbReference type="AlphaFoldDB" id="W7XL70"/>
<organism evidence="2 3">
    <name type="scientific">Tetrahymena thermophila (strain SB210)</name>
    <dbReference type="NCBI Taxonomy" id="312017"/>
    <lineage>
        <taxon>Eukaryota</taxon>
        <taxon>Sar</taxon>
        <taxon>Alveolata</taxon>
        <taxon>Ciliophora</taxon>
        <taxon>Intramacronucleata</taxon>
        <taxon>Oligohymenophorea</taxon>
        <taxon>Hymenostomatida</taxon>
        <taxon>Tetrahymenina</taxon>
        <taxon>Tetrahymenidae</taxon>
        <taxon>Tetrahymena</taxon>
    </lineage>
</organism>
<proteinExistence type="predicted"/>
<gene>
    <name evidence="2" type="ORF">TTHERM_000113079</name>
</gene>
<evidence type="ECO:0000313" key="2">
    <source>
        <dbReference type="EMBL" id="EWS75774.1"/>
    </source>
</evidence>
<name>W7XL70_TETTS</name>
<dbReference type="InParanoid" id="W7XL70"/>
<feature type="transmembrane region" description="Helical" evidence="1">
    <location>
        <begin position="14"/>
        <end position="34"/>
    </location>
</feature>
<dbReference type="Proteomes" id="UP000009168">
    <property type="component" value="Unassembled WGS sequence"/>
</dbReference>
<dbReference type="KEGG" id="tet:TTHERM_000113079"/>
<keyword evidence="1" id="KW-0472">Membrane</keyword>
<keyword evidence="1" id="KW-1133">Transmembrane helix</keyword>
<keyword evidence="3" id="KW-1185">Reference proteome</keyword>
<dbReference type="GeneID" id="24437340"/>
<evidence type="ECO:0000313" key="3">
    <source>
        <dbReference type="Proteomes" id="UP000009168"/>
    </source>
</evidence>
<sequence length="227" mass="27159">MDSLDLSLLNESKILIFLIILYFTNFVFQIPVFIKLFRKTKVISSENELEYFKQRSLQGRVYHMKFIIQIDKIYCRVDSQRLMKKNTTNFNNQCRVITLNEKIDFLSKINKVYADQCNINCKCDNILQLIDNEGQLSPFIYQMIGKANSDQMAQVLLERYLNGYLFTKETIMLIDKFSKRKSEEEYLFIEELYEDFTAEFLEIYQINKILNMYSIVNPCIVLYDLYE</sequence>
<evidence type="ECO:0000256" key="1">
    <source>
        <dbReference type="SAM" id="Phobius"/>
    </source>
</evidence>
<dbReference type="EMBL" id="GG662798">
    <property type="protein sequence ID" value="EWS75774.1"/>
    <property type="molecule type" value="Genomic_DNA"/>
</dbReference>
<dbReference type="RefSeq" id="XP_012651696.1">
    <property type="nucleotide sequence ID" value="XM_012796242.1"/>
</dbReference>
<keyword evidence="1 2" id="KW-0812">Transmembrane</keyword>
<accession>W7XL70</accession>